<sequence length="164" mass="17347">MMKSVGLFLLLIAAFAYSGVEGANPCATALKAAWLDYTIASGTLRFPNSATSACGADPAGHAAIDALRGDCQSYNFSVGDLKCDVVAAPYMKCVAGKLGYLNDDGSINTKKIFAQYKADATSGRKCSFRQYDFAVAKCGTNIDNYAFLKKVQCIITATDKFTAG</sequence>
<dbReference type="AlphaFoldDB" id="A0A8B7NDB6"/>
<evidence type="ECO:0000313" key="3">
    <source>
        <dbReference type="RefSeq" id="XP_018011587.1"/>
    </source>
</evidence>
<keyword evidence="2" id="KW-1185">Reference proteome</keyword>
<feature type="chain" id="PRO_5034372453" evidence="1">
    <location>
        <begin position="23"/>
        <end position="164"/>
    </location>
</feature>
<evidence type="ECO:0000313" key="2">
    <source>
        <dbReference type="Proteomes" id="UP000694843"/>
    </source>
</evidence>
<protein>
    <submittedName>
        <fullName evidence="3">Uncharacterized protein LOC108668844</fullName>
    </submittedName>
</protein>
<dbReference type="GeneID" id="108668844"/>
<dbReference type="InterPro" id="IPR006170">
    <property type="entry name" value="PBP/GOBP"/>
</dbReference>
<feature type="signal peptide" evidence="1">
    <location>
        <begin position="1"/>
        <end position="22"/>
    </location>
</feature>
<dbReference type="SUPFAM" id="SSF47565">
    <property type="entry name" value="Insect pheromone/odorant-binding proteins"/>
    <property type="match status" value="1"/>
</dbReference>
<keyword evidence="1" id="KW-0732">Signal</keyword>
<reference evidence="3" key="1">
    <citation type="submission" date="2025-08" db="UniProtKB">
        <authorList>
            <consortium name="RefSeq"/>
        </authorList>
    </citation>
    <scope>IDENTIFICATION</scope>
    <source>
        <tissue evidence="3">Whole organism</tissue>
    </source>
</reference>
<dbReference type="InterPro" id="IPR036728">
    <property type="entry name" value="PBP_GOBP_sf"/>
</dbReference>
<organism evidence="2 3">
    <name type="scientific">Hyalella azteca</name>
    <name type="common">Amphipod</name>
    <dbReference type="NCBI Taxonomy" id="294128"/>
    <lineage>
        <taxon>Eukaryota</taxon>
        <taxon>Metazoa</taxon>
        <taxon>Ecdysozoa</taxon>
        <taxon>Arthropoda</taxon>
        <taxon>Crustacea</taxon>
        <taxon>Multicrustacea</taxon>
        <taxon>Malacostraca</taxon>
        <taxon>Eumalacostraca</taxon>
        <taxon>Peracarida</taxon>
        <taxon>Amphipoda</taxon>
        <taxon>Senticaudata</taxon>
        <taxon>Talitrida</taxon>
        <taxon>Talitroidea</taxon>
        <taxon>Hyalellidae</taxon>
        <taxon>Hyalella</taxon>
    </lineage>
</organism>
<dbReference type="Proteomes" id="UP000694843">
    <property type="component" value="Unplaced"/>
</dbReference>
<name>A0A8B7NDB6_HYAAZ</name>
<gene>
    <name evidence="3" type="primary">LOC108668844</name>
</gene>
<dbReference type="RefSeq" id="XP_018011587.1">
    <property type="nucleotide sequence ID" value="XM_018156098.2"/>
</dbReference>
<proteinExistence type="predicted"/>
<dbReference type="KEGG" id="hazt:108668844"/>
<dbReference type="Pfam" id="PF01395">
    <property type="entry name" value="PBP_GOBP"/>
    <property type="match status" value="1"/>
</dbReference>
<accession>A0A8B7NDB6</accession>
<evidence type="ECO:0000256" key="1">
    <source>
        <dbReference type="SAM" id="SignalP"/>
    </source>
</evidence>
<dbReference type="GO" id="GO:0005549">
    <property type="term" value="F:odorant binding"/>
    <property type="evidence" value="ECO:0007669"/>
    <property type="project" value="InterPro"/>
</dbReference>